<dbReference type="InterPro" id="IPR050917">
    <property type="entry name" value="SOX_TF"/>
</dbReference>
<keyword evidence="5 6" id="KW-0539">Nucleus</keyword>
<sequence length="539" mass="59267">MELPVSSKYSISLAVAASGLNKHHGQHGHNHSNHLNDPSNPEIQAAVSKVLQNYNWSLVPKTTKLTTTTKQVQHVKRPMNAFMVWAQAARRKLSEQYPHLHNAELSKTLGNLWKELDEKTKQPFMLEAERLRCQHKKDHPEYKYQPRRRKLSKAALSNGGVGNSSNHTNHGQSNKNRGKRYNQACCNLDPESIECTNSDNPESPQRSDSDTGSKCSVSGGYLTSQSPPTPPTTPHQRSRHLQSFDLLSPISKSSSNRIIHNQTGQQLLDSDLLAQQSPNTSFSSGNSGNHLGVELSPQPSVSNSSMISTSSSNTITNPSINHNWSRLVETSSSTNCLGAGFYPTPTNESTVSLLTNESNNLLGNNTMIAGNQYHVGTSSFIQQIQPYAAAAASQSWSRFVDSHHHHHHPYAGHHHHHSHSHPYTDSTYSTSASFHEYYKRNSSVADLSRSHNINPNSFDQIQATGTAVDHHHHNSSHHTPSLATTLWNSHNNPTAQATSFNKLSPSTATAFDNLSGSNNSLLATNGYVMMSNTDTAELG</sequence>
<dbReference type="Proteomes" id="UP000070412">
    <property type="component" value="Unassembled WGS sequence"/>
</dbReference>
<name>A0A834RAK9_SARSC</name>
<dbReference type="InterPro" id="IPR009071">
    <property type="entry name" value="HMG_box_dom"/>
</dbReference>
<feature type="compositionally biased region" description="Polar residues" evidence="7">
    <location>
        <begin position="163"/>
        <end position="175"/>
    </location>
</feature>
<evidence type="ECO:0000256" key="7">
    <source>
        <dbReference type="SAM" id="MobiDB-lite"/>
    </source>
</evidence>
<dbReference type="Gene3D" id="1.10.30.10">
    <property type="entry name" value="High mobility group box domain"/>
    <property type="match status" value="1"/>
</dbReference>
<evidence type="ECO:0000256" key="4">
    <source>
        <dbReference type="ARBA" id="ARBA00023163"/>
    </source>
</evidence>
<evidence type="ECO:0000256" key="6">
    <source>
        <dbReference type="PROSITE-ProRule" id="PRU00267"/>
    </source>
</evidence>
<dbReference type="GO" id="GO:0000978">
    <property type="term" value="F:RNA polymerase II cis-regulatory region sequence-specific DNA binding"/>
    <property type="evidence" value="ECO:0007669"/>
    <property type="project" value="TreeGrafter"/>
</dbReference>
<reference evidence="10" key="3">
    <citation type="submission" date="2022-06" db="UniProtKB">
        <authorList>
            <consortium name="EnsemblMetazoa"/>
        </authorList>
    </citation>
    <scope>IDENTIFICATION</scope>
</reference>
<feature type="compositionally biased region" description="Polar residues" evidence="7">
    <location>
        <begin position="194"/>
        <end position="204"/>
    </location>
</feature>
<evidence type="ECO:0000313" key="10">
    <source>
        <dbReference type="EnsemblMetazoa" id="KAF7492187.1"/>
    </source>
</evidence>
<dbReference type="EnsemblMetazoa" id="SSS_4106s_mrna">
    <property type="protein sequence ID" value="KAF7492187.1"/>
    <property type="gene ID" value="SSS_4106"/>
</dbReference>
<evidence type="ECO:0000256" key="1">
    <source>
        <dbReference type="ARBA" id="ARBA00004123"/>
    </source>
</evidence>
<gene>
    <name evidence="9" type="ORF">SSS_4106</name>
</gene>
<dbReference type="PROSITE" id="PS50118">
    <property type="entry name" value="HMG_BOX_2"/>
    <property type="match status" value="1"/>
</dbReference>
<dbReference type="CDD" id="cd22031">
    <property type="entry name" value="HMG-box_SoxE"/>
    <property type="match status" value="1"/>
</dbReference>
<feature type="compositionally biased region" description="Basic residues" evidence="7">
    <location>
        <begin position="404"/>
        <end position="420"/>
    </location>
</feature>
<feature type="region of interest" description="Disordered" evidence="7">
    <location>
        <begin position="156"/>
        <end position="239"/>
    </location>
</feature>
<feature type="DNA-binding region" description="HMG box" evidence="6">
    <location>
        <begin position="75"/>
        <end position="143"/>
    </location>
</feature>
<dbReference type="PANTHER" id="PTHR45803">
    <property type="entry name" value="SOX100B"/>
    <property type="match status" value="1"/>
</dbReference>
<evidence type="ECO:0000256" key="5">
    <source>
        <dbReference type="ARBA" id="ARBA00023242"/>
    </source>
</evidence>
<dbReference type="SUPFAM" id="SSF47095">
    <property type="entry name" value="HMG-box"/>
    <property type="match status" value="1"/>
</dbReference>
<feature type="region of interest" description="Disordered" evidence="7">
    <location>
        <begin position="276"/>
        <end position="316"/>
    </location>
</feature>
<evidence type="ECO:0000256" key="3">
    <source>
        <dbReference type="ARBA" id="ARBA00023125"/>
    </source>
</evidence>
<protein>
    <submittedName>
        <fullName evidence="9">Transcription factor SOX-10</fullName>
    </submittedName>
</protein>
<feature type="compositionally biased region" description="Polar residues" evidence="7">
    <location>
        <begin position="479"/>
        <end position="490"/>
    </location>
</feature>
<dbReference type="PANTHER" id="PTHR45803:SF5">
    <property type="entry name" value="SOX100B"/>
    <property type="match status" value="1"/>
</dbReference>
<accession>A0A834RAK9</accession>
<evidence type="ECO:0000313" key="9">
    <source>
        <dbReference type="EMBL" id="KAF7492187.1"/>
    </source>
</evidence>
<feature type="domain" description="HMG box" evidence="8">
    <location>
        <begin position="75"/>
        <end position="143"/>
    </location>
</feature>
<dbReference type="GO" id="GO:0000981">
    <property type="term" value="F:DNA-binding transcription factor activity, RNA polymerase II-specific"/>
    <property type="evidence" value="ECO:0007669"/>
    <property type="project" value="TreeGrafter"/>
</dbReference>
<dbReference type="EMBL" id="WVUK01000056">
    <property type="protein sequence ID" value="KAF7492187.1"/>
    <property type="molecule type" value="Genomic_DNA"/>
</dbReference>
<dbReference type="GO" id="GO:0005634">
    <property type="term" value="C:nucleus"/>
    <property type="evidence" value="ECO:0007669"/>
    <property type="project" value="UniProtKB-SubCell"/>
</dbReference>
<feature type="region of interest" description="Disordered" evidence="7">
    <location>
        <begin position="466"/>
        <end position="490"/>
    </location>
</feature>
<keyword evidence="11" id="KW-1185">Reference proteome</keyword>
<dbReference type="Pfam" id="PF00505">
    <property type="entry name" value="HMG_box"/>
    <property type="match status" value="1"/>
</dbReference>
<dbReference type="InterPro" id="IPR036910">
    <property type="entry name" value="HMG_box_dom_sf"/>
</dbReference>
<feature type="compositionally biased region" description="Polar residues" evidence="7">
    <location>
        <begin position="278"/>
        <end position="289"/>
    </location>
</feature>
<evidence type="ECO:0000313" key="11">
    <source>
        <dbReference type="Proteomes" id="UP000070412"/>
    </source>
</evidence>
<reference evidence="11" key="1">
    <citation type="journal article" date="2020" name="PLoS Negl. Trop. Dis.">
        <title>High-quality nuclear genome for Sarcoptes scabiei-A critical resource for a neglected parasite.</title>
        <authorList>
            <person name="Korhonen P.K."/>
            <person name="Gasser R.B."/>
            <person name="Ma G."/>
            <person name="Wang T."/>
            <person name="Stroehlein A.J."/>
            <person name="Young N.D."/>
            <person name="Ang C.S."/>
            <person name="Fernando D.D."/>
            <person name="Lu H.C."/>
            <person name="Taylor S."/>
            <person name="Reynolds S.L."/>
            <person name="Mofiz E."/>
            <person name="Najaraj S.H."/>
            <person name="Gowda H."/>
            <person name="Madugundu A."/>
            <person name="Renuse S."/>
            <person name="Holt D."/>
            <person name="Pandey A."/>
            <person name="Papenfuss A.T."/>
            <person name="Fischer K."/>
        </authorList>
    </citation>
    <scope>NUCLEOTIDE SEQUENCE [LARGE SCALE GENOMIC DNA]</scope>
</reference>
<dbReference type="OrthoDB" id="6247875at2759"/>
<evidence type="ECO:0000256" key="2">
    <source>
        <dbReference type="ARBA" id="ARBA00023015"/>
    </source>
</evidence>
<keyword evidence="4" id="KW-0804">Transcription</keyword>
<reference evidence="9" key="2">
    <citation type="submission" date="2020-01" db="EMBL/GenBank/DDBJ databases">
        <authorList>
            <person name="Korhonen P.K.K."/>
            <person name="Guangxu M.G."/>
            <person name="Wang T.W."/>
            <person name="Stroehlein A.J.S."/>
            <person name="Young N.D."/>
            <person name="Ang C.-S.A."/>
            <person name="Fernando D.W.F."/>
            <person name="Lu H.L."/>
            <person name="Taylor S.T."/>
            <person name="Ehtesham M.E.M."/>
            <person name="Najaraj S.H.N."/>
            <person name="Harsha G.H.G."/>
            <person name="Madugundu A.M."/>
            <person name="Renuse S.R."/>
            <person name="Holt D.H."/>
            <person name="Pandey A.P."/>
            <person name="Papenfuss A.P."/>
            <person name="Gasser R.B.G."/>
            <person name="Fischer K.F."/>
        </authorList>
    </citation>
    <scope>NUCLEOTIDE SEQUENCE</scope>
    <source>
        <strain evidence="9">SSS_KF_BRIS2020</strain>
    </source>
</reference>
<evidence type="ECO:0000259" key="8">
    <source>
        <dbReference type="PROSITE" id="PS50118"/>
    </source>
</evidence>
<proteinExistence type="predicted"/>
<keyword evidence="2" id="KW-0805">Transcription regulation</keyword>
<dbReference type="AlphaFoldDB" id="A0A834RAK9"/>
<feature type="region of interest" description="Disordered" evidence="7">
    <location>
        <begin position="404"/>
        <end position="426"/>
    </location>
</feature>
<organism evidence="9">
    <name type="scientific">Sarcoptes scabiei</name>
    <name type="common">Itch mite</name>
    <name type="synonym">Acarus scabiei</name>
    <dbReference type="NCBI Taxonomy" id="52283"/>
    <lineage>
        <taxon>Eukaryota</taxon>
        <taxon>Metazoa</taxon>
        <taxon>Ecdysozoa</taxon>
        <taxon>Arthropoda</taxon>
        <taxon>Chelicerata</taxon>
        <taxon>Arachnida</taxon>
        <taxon>Acari</taxon>
        <taxon>Acariformes</taxon>
        <taxon>Sarcoptiformes</taxon>
        <taxon>Astigmata</taxon>
        <taxon>Psoroptidia</taxon>
        <taxon>Sarcoptoidea</taxon>
        <taxon>Sarcoptidae</taxon>
        <taxon>Sarcoptinae</taxon>
        <taxon>Sarcoptes</taxon>
    </lineage>
</organism>
<comment type="subcellular location">
    <subcellularLocation>
        <location evidence="1">Nucleus</location>
    </subcellularLocation>
</comment>
<dbReference type="SMART" id="SM00398">
    <property type="entry name" value="HMG"/>
    <property type="match status" value="1"/>
</dbReference>
<dbReference type="FunFam" id="1.10.30.10:FF:000004">
    <property type="entry name" value="Transcription factor SOX-10"/>
    <property type="match status" value="1"/>
</dbReference>
<keyword evidence="3 6" id="KW-0238">DNA-binding</keyword>
<feature type="compositionally biased region" description="Low complexity" evidence="7">
    <location>
        <begin position="300"/>
        <end position="316"/>
    </location>
</feature>